<name>A0A1E5RI52_9ASCO</name>
<dbReference type="SUPFAM" id="SSF103486">
    <property type="entry name" value="V-type ATP synthase subunit C"/>
    <property type="match status" value="1"/>
</dbReference>
<dbReference type="AlphaFoldDB" id="A0A1E5RI52"/>
<dbReference type="Gene3D" id="1.10.132.50">
    <property type="entry name" value="ATP synthase (C/AC39) subunit, domain 3"/>
    <property type="match status" value="1"/>
</dbReference>
<dbReference type="OrthoDB" id="10250083at2759"/>
<comment type="subunit">
    <text evidence="5">V-ATPase is a heteromultimeric enzyme made up of two complexes: the ATP-hydrolytic V1 complex and the proton translocation V0 complex.</text>
</comment>
<keyword evidence="2 5" id="KW-0813">Transport</keyword>
<evidence type="ECO:0000256" key="2">
    <source>
        <dbReference type="ARBA" id="ARBA00022448"/>
    </source>
</evidence>
<dbReference type="InterPro" id="IPR002843">
    <property type="entry name" value="ATPase_V0-cplx_csu/dsu"/>
</dbReference>
<evidence type="ECO:0000256" key="4">
    <source>
        <dbReference type="ARBA" id="ARBA00023065"/>
    </source>
</evidence>
<dbReference type="InterPro" id="IPR036079">
    <property type="entry name" value="ATPase_csu/dsu_sf"/>
</dbReference>
<dbReference type="InterPro" id="IPR044911">
    <property type="entry name" value="V-type_ATPase_csu/dsu_dom_3"/>
</dbReference>
<organism evidence="6 7">
    <name type="scientific">Hanseniaspora osmophila</name>
    <dbReference type="NCBI Taxonomy" id="56408"/>
    <lineage>
        <taxon>Eukaryota</taxon>
        <taxon>Fungi</taxon>
        <taxon>Dikarya</taxon>
        <taxon>Ascomycota</taxon>
        <taxon>Saccharomycotina</taxon>
        <taxon>Saccharomycetes</taxon>
        <taxon>Saccharomycodales</taxon>
        <taxon>Saccharomycodaceae</taxon>
        <taxon>Hanseniaspora</taxon>
    </lineage>
</organism>
<dbReference type="PANTHER" id="PTHR11028">
    <property type="entry name" value="VACUOLAR ATP SYNTHASE SUBUNIT AC39"/>
    <property type="match status" value="1"/>
</dbReference>
<proteinExistence type="inferred from homology"/>
<dbReference type="Proteomes" id="UP000095728">
    <property type="component" value="Unassembled WGS sequence"/>
</dbReference>
<reference evidence="7" key="1">
    <citation type="journal article" date="2016" name="Genome Announc.">
        <title>Genome sequences of three species of Hanseniaspora isolated from spontaneous wine fermentations.</title>
        <authorList>
            <person name="Sternes P.R."/>
            <person name="Lee D."/>
            <person name="Kutyna D.R."/>
            <person name="Borneman A.R."/>
        </authorList>
    </citation>
    <scope>NUCLEOTIDE SEQUENCE [LARGE SCALE GENOMIC DNA]</scope>
    <source>
        <strain evidence="7">AWRI3579</strain>
    </source>
</reference>
<dbReference type="InterPro" id="IPR035067">
    <property type="entry name" value="V-type_ATPase_csu/dsu"/>
</dbReference>
<comment type="function">
    <text evidence="5">Subunit of the V0 complex of vacuolar(H+)-ATPase (V-ATPase), a multisubunit enzyme composed of a peripheral complex (V1) that hydrolyzes ATP and a membrane integral complex (V0) that translocates protons. V-ATPase is responsible for acidifying and maintaining the pH of intracellular compartments. This subunit is a non-integral membrane component of the membrane pore domain and is required for proper assembly of the V0 sector. Might be involved in the regulated assembly of V1 subunits onto the membrane sector or alternatively may prevent the passage of protons through V0 pores.</text>
</comment>
<evidence type="ECO:0000313" key="7">
    <source>
        <dbReference type="Proteomes" id="UP000095728"/>
    </source>
</evidence>
<dbReference type="Gene3D" id="1.20.1690.10">
    <property type="entry name" value="V-type ATP synthase subunit C domain"/>
    <property type="match status" value="2"/>
</dbReference>
<dbReference type="PIRSF" id="PIRSF018497">
    <property type="entry name" value="V-ATP_synth_D"/>
    <property type="match status" value="1"/>
</dbReference>
<keyword evidence="4 5" id="KW-0406">Ion transport</keyword>
<dbReference type="GO" id="GO:0033179">
    <property type="term" value="C:proton-transporting V-type ATPase, V0 domain"/>
    <property type="evidence" value="ECO:0007669"/>
    <property type="project" value="InterPro"/>
</dbReference>
<dbReference type="FunCoup" id="A0A1E5RI52">
    <property type="interactions" value="846"/>
</dbReference>
<keyword evidence="7" id="KW-1185">Reference proteome</keyword>
<dbReference type="STRING" id="56408.A0A1E5RI52"/>
<protein>
    <recommendedName>
        <fullName evidence="5">V-type proton ATPase subunit</fullName>
    </recommendedName>
</protein>
<keyword evidence="3 5" id="KW-0375">Hydrogen ion transport</keyword>
<evidence type="ECO:0000313" key="6">
    <source>
        <dbReference type="EMBL" id="OEJ86567.1"/>
    </source>
</evidence>
<dbReference type="InParanoid" id="A0A1E5RI52"/>
<evidence type="ECO:0000256" key="5">
    <source>
        <dbReference type="PIRNR" id="PIRNR018497"/>
    </source>
</evidence>
<gene>
    <name evidence="6" type="ORF">AWRI3579_g1192</name>
</gene>
<accession>A0A1E5RI52</accession>
<evidence type="ECO:0000256" key="1">
    <source>
        <dbReference type="ARBA" id="ARBA00006709"/>
    </source>
</evidence>
<dbReference type="Pfam" id="PF01992">
    <property type="entry name" value="vATP-synt_AC39"/>
    <property type="match status" value="1"/>
</dbReference>
<comment type="similarity">
    <text evidence="1 5">Belongs to the V-ATPase V0D/AC39 subunit family.</text>
</comment>
<dbReference type="InterPro" id="IPR016727">
    <property type="entry name" value="ATPase_V0-cplx_dsu"/>
</dbReference>
<sequence>MEGVFFNIDNGYLEGVVRGYRNGLINQSQYMNLCQCETLDDLKLQLSSTDYGSFLNTVPSDQLTTSVIQEYANNKLFNEFQYLMNNANEGTTKKFFDYLTYNYMIDNVILMINGTIHNRDKAELLSRCHPLGFFDTLPTLTVATDLETLYSMVLVDTPLSPYFKNCFGEDAANSQLDDLNIEIIKNKIYKEYLLDFYNWVSKSFPDYDPTKENMLAILKFEADRRTINILLNSLEHPDILDLDLKKQIVPELGRLYPIAYSQLLSSNDLDYENIKDIVESCVYEYKGIFDTNSNSDKNLEDYFYELEMEHCKDFFTQQFALSAVYAWLKSKEQEVRNITWIAECIAQNQKDKINNYIAVY</sequence>
<dbReference type="EMBL" id="LPNM01000006">
    <property type="protein sequence ID" value="OEJ86567.1"/>
    <property type="molecule type" value="Genomic_DNA"/>
</dbReference>
<dbReference type="GO" id="GO:0046961">
    <property type="term" value="F:proton-transporting ATPase activity, rotational mechanism"/>
    <property type="evidence" value="ECO:0007669"/>
    <property type="project" value="InterPro"/>
</dbReference>
<evidence type="ECO:0000256" key="3">
    <source>
        <dbReference type="ARBA" id="ARBA00022781"/>
    </source>
</evidence>
<comment type="caution">
    <text evidence="6">The sequence shown here is derived from an EMBL/GenBank/DDBJ whole genome shotgun (WGS) entry which is preliminary data.</text>
</comment>